<evidence type="ECO:0000256" key="3">
    <source>
        <dbReference type="ARBA" id="ARBA00023163"/>
    </source>
</evidence>
<evidence type="ECO:0000256" key="2">
    <source>
        <dbReference type="ARBA" id="ARBA00023125"/>
    </source>
</evidence>
<keyword evidence="1" id="KW-0805">Transcription regulation</keyword>
<dbReference type="EMBL" id="CP074371">
    <property type="protein sequence ID" value="QVI20704.1"/>
    <property type="molecule type" value="Genomic_DNA"/>
</dbReference>
<dbReference type="PROSITE" id="PS50977">
    <property type="entry name" value="HTH_TETR_2"/>
    <property type="match status" value="1"/>
</dbReference>
<dbReference type="PANTHER" id="PTHR30055">
    <property type="entry name" value="HTH-TYPE TRANSCRIPTIONAL REGULATOR RUTR"/>
    <property type="match status" value="1"/>
</dbReference>
<feature type="domain" description="HTH tetR-type" evidence="5">
    <location>
        <begin position="17"/>
        <end position="77"/>
    </location>
</feature>
<evidence type="ECO:0000313" key="7">
    <source>
        <dbReference type="Proteomes" id="UP000683310"/>
    </source>
</evidence>
<dbReference type="PRINTS" id="PR00455">
    <property type="entry name" value="HTHTETR"/>
</dbReference>
<keyword evidence="7" id="KW-1185">Reference proteome</keyword>
<sequence>MSSGVKKSSPLWDARKAETERKILDAARRLFIADGYAATSLAAVAEAAEVGSRTVYLRFGSKAELLKRAIDVAIVGDTEDIDLARRDWHMLAGTAPTLHERVTAYAGGARQLMERAAPLIAAAVAAEASEPLIAAAAEAGRAATQQHIADIWQRFHSDGLLHPEADLDWIIATVGPLGQADTYNLMVRTLGLDPAGYEQWLYGTWMRLATTPSTLPR</sequence>
<dbReference type="InterPro" id="IPR001647">
    <property type="entry name" value="HTH_TetR"/>
</dbReference>
<gene>
    <name evidence="6" type="ORF">KHQ06_32080</name>
</gene>
<accession>A0ABX8CL68</accession>
<reference evidence="6 7" key="1">
    <citation type="submission" date="2021-04" db="EMBL/GenBank/DDBJ databases">
        <title>Nocardia tengchongensis.</title>
        <authorList>
            <person name="Zhuang k."/>
            <person name="Ran Y."/>
            <person name="Li W."/>
        </authorList>
    </citation>
    <scope>NUCLEOTIDE SEQUENCE [LARGE SCALE GENOMIC DNA]</scope>
    <source>
        <strain evidence="6 7">CFH S0057</strain>
    </source>
</reference>
<dbReference type="InterPro" id="IPR009057">
    <property type="entry name" value="Homeodomain-like_sf"/>
</dbReference>
<evidence type="ECO:0000256" key="1">
    <source>
        <dbReference type="ARBA" id="ARBA00023015"/>
    </source>
</evidence>
<evidence type="ECO:0000256" key="4">
    <source>
        <dbReference type="PROSITE-ProRule" id="PRU00335"/>
    </source>
</evidence>
<dbReference type="SUPFAM" id="SSF46689">
    <property type="entry name" value="Homeodomain-like"/>
    <property type="match status" value="1"/>
</dbReference>
<dbReference type="Proteomes" id="UP000683310">
    <property type="component" value="Chromosome"/>
</dbReference>
<dbReference type="Pfam" id="PF00440">
    <property type="entry name" value="TetR_N"/>
    <property type="match status" value="1"/>
</dbReference>
<protein>
    <submittedName>
        <fullName evidence="6">TetR/AcrR family transcriptional regulator</fullName>
    </submittedName>
</protein>
<keyword evidence="3" id="KW-0804">Transcription</keyword>
<evidence type="ECO:0000313" key="6">
    <source>
        <dbReference type="EMBL" id="QVI20704.1"/>
    </source>
</evidence>
<organism evidence="6 7">
    <name type="scientific">Nocardia tengchongensis</name>
    <dbReference type="NCBI Taxonomy" id="2055889"/>
    <lineage>
        <taxon>Bacteria</taxon>
        <taxon>Bacillati</taxon>
        <taxon>Actinomycetota</taxon>
        <taxon>Actinomycetes</taxon>
        <taxon>Mycobacteriales</taxon>
        <taxon>Nocardiaceae</taxon>
        <taxon>Nocardia</taxon>
    </lineage>
</organism>
<dbReference type="PROSITE" id="PS01081">
    <property type="entry name" value="HTH_TETR_1"/>
    <property type="match status" value="1"/>
</dbReference>
<keyword evidence="2 4" id="KW-0238">DNA-binding</keyword>
<dbReference type="InterPro" id="IPR023772">
    <property type="entry name" value="DNA-bd_HTH_TetR-type_CS"/>
</dbReference>
<dbReference type="PANTHER" id="PTHR30055:SF234">
    <property type="entry name" value="HTH-TYPE TRANSCRIPTIONAL REGULATOR BETI"/>
    <property type="match status" value="1"/>
</dbReference>
<dbReference type="InterPro" id="IPR050109">
    <property type="entry name" value="HTH-type_TetR-like_transc_reg"/>
</dbReference>
<name>A0ABX8CL68_9NOCA</name>
<feature type="DNA-binding region" description="H-T-H motif" evidence="4">
    <location>
        <begin position="40"/>
        <end position="59"/>
    </location>
</feature>
<dbReference type="Gene3D" id="1.10.357.10">
    <property type="entry name" value="Tetracycline Repressor, domain 2"/>
    <property type="match status" value="1"/>
</dbReference>
<evidence type="ECO:0000259" key="5">
    <source>
        <dbReference type="PROSITE" id="PS50977"/>
    </source>
</evidence>
<proteinExistence type="predicted"/>